<organism evidence="9 10">
    <name type="scientific">Aquimarina spongiae</name>
    <dbReference type="NCBI Taxonomy" id="570521"/>
    <lineage>
        <taxon>Bacteria</taxon>
        <taxon>Pseudomonadati</taxon>
        <taxon>Bacteroidota</taxon>
        <taxon>Flavobacteriia</taxon>
        <taxon>Flavobacteriales</taxon>
        <taxon>Flavobacteriaceae</taxon>
        <taxon>Aquimarina</taxon>
    </lineage>
</organism>
<dbReference type="Pfam" id="PF00842">
    <property type="entry name" value="Ala_racemase_C"/>
    <property type="match status" value="1"/>
</dbReference>
<dbReference type="InterPro" id="IPR001608">
    <property type="entry name" value="Ala_racemase_N"/>
</dbReference>
<sequence length="370" mass="41167">MSSTQETVLEIHLSHLTHNFNYLKSKVAPHVKMLAVVKASGYGSDATVIAKHLETLGADYFAVAYVSEGILLREAGIITPVLVLHPQPINFKKLINHQLEPSLYSPRTLREFIKVADALNQQEYPVHIKFNTGLNRIGFWENDIDYIFEQLENTKAIKIKALLSHLAASEDHEERTFTLDQIHTFQKIASEISNRLGYQPILHQSNTSGILNYPEAHFDMVRTGIGLYGYGNEAKFDTQLKPVASLKSVISQIHTLEPGESVGYNRAYKAPGYVKTATIPIGHADGIGRFFGNKKGFVTINNKIAYIIGNVCMDMIMVDITDIDCNEGDEVVIFDHTSNAAKIAEHSGTISYELLTAISPRVKRVVVDNS</sequence>
<feature type="binding site" evidence="5 7">
    <location>
        <position position="136"/>
    </location>
    <ligand>
        <name>substrate</name>
    </ligand>
</feature>
<evidence type="ECO:0000256" key="5">
    <source>
        <dbReference type="HAMAP-Rule" id="MF_01201"/>
    </source>
</evidence>
<dbReference type="InterPro" id="IPR009006">
    <property type="entry name" value="Ala_racemase/Decarboxylase_C"/>
</dbReference>
<comment type="similarity">
    <text evidence="5">Belongs to the alanine racemase family.</text>
</comment>
<name>A0A1M6FJK1_9FLAO</name>
<dbReference type="EC" id="5.1.1.1" evidence="5"/>
<keyword evidence="3 5" id="KW-0663">Pyridoxal phosphate</keyword>
<feature type="binding site" evidence="5 7">
    <location>
        <position position="313"/>
    </location>
    <ligand>
        <name>substrate</name>
    </ligand>
</feature>
<evidence type="ECO:0000259" key="8">
    <source>
        <dbReference type="SMART" id="SM01005"/>
    </source>
</evidence>
<dbReference type="SUPFAM" id="SSF50621">
    <property type="entry name" value="Alanine racemase C-terminal domain-like"/>
    <property type="match status" value="1"/>
</dbReference>
<dbReference type="Gene3D" id="3.20.20.10">
    <property type="entry name" value="Alanine racemase"/>
    <property type="match status" value="1"/>
</dbReference>
<dbReference type="EMBL" id="FQYP01000004">
    <property type="protein sequence ID" value="SHI97901.1"/>
    <property type="molecule type" value="Genomic_DNA"/>
</dbReference>
<dbReference type="NCBIfam" id="TIGR00492">
    <property type="entry name" value="alr"/>
    <property type="match status" value="1"/>
</dbReference>
<dbReference type="SMART" id="SM01005">
    <property type="entry name" value="Ala_racemase_C"/>
    <property type="match status" value="1"/>
</dbReference>
<dbReference type="InterPro" id="IPR000821">
    <property type="entry name" value="Ala_racemase"/>
</dbReference>
<dbReference type="GO" id="GO:0030632">
    <property type="term" value="P:D-alanine biosynthetic process"/>
    <property type="evidence" value="ECO:0007669"/>
    <property type="project" value="UniProtKB-UniRule"/>
</dbReference>
<feature type="modified residue" description="N6-(pyridoxal phosphate)lysine" evidence="5 6">
    <location>
        <position position="38"/>
    </location>
</feature>
<evidence type="ECO:0000256" key="1">
    <source>
        <dbReference type="ARBA" id="ARBA00000316"/>
    </source>
</evidence>
<dbReference type="PANTHER" id="PTHR30511:SF0">
    <property type="entry name" value="ALANINE RACEMASE, CATABOLIC-RELATED"/>
    <property type="match status" value="1"/>
</dbReference>
<dbReference type="CDD" id="cd00430">
    <property type="entry name" value="PLPDE_III_AR"/>
    <property type="match status" value="1"/>
</dbReference>
<feature type="active site" description="Proton acceptor; specific for D-alanine" evidence="5">
    <location>
        <position position="38"/>
    </location>
</feature>
<gene>
    <name evidence="9" type="ORF">SAMN04488508_104323</name>
</gene>
<evidence type="ECO:0000313" key="10">
    <source>
        <dbReference type="Proteomes" id="UP000184432"/>
    </source>
</evidence>
<dbReference type="Gene3D" id="2.40.37.10">
    <property type="entry name" value="Lyase, Ornithine Decarboxylase, Chain A, domain 1"/>
    <property type="match status" value="1"/>
</dbReference>
<evidence type="ECO:0000256" key="2">
    <source>
        <dbReference type="ARBA" id="ARBA00001933"/>
    </source>
</evidence>
<dbReference type="HAMAP" id="MF_01201">
    <property type="entry name" value="Ala_racemase"/>
    <property type="match status" value="1"/>
</dbReference>
<protein>
    <recommendedName>
        <fullName evidence="5">Alanine racemase</fullName>
        <ecNumber evidence="5">5.1.1.1</ecNumber>
    </recommendedName>
</protein>
<feature type="active site" description="Proton acceptor; specific for L-alanine" evidence="5">
    <location>
        <position position="264"/>
    </location>
</feature>
<proteinExistence type="inferred from homology"/>
<dbReference type="OrthoDB" id="9801978at2"/>
<dbReference type="GO" id="GO:0008784">
    <property type="term" value="F:alanine racemase activity"/>
    <property type="evidence" value="ECO:0007669"/>
    <property type="project" value="UniProtKB-UniRule"/>
</dbReference>
<dbReference type="Pfam" id="PF01168">
    <property type="entry name" value="Ala_racemase_N"/>
    <property type="match status" value="1"/>
</dbReference>
<comment type="pathway">
    <text evidence="5">Amino-acid biosynthesis; D-alanine biosynthesis; D-alanine from L-alanine: step 1/1.</text>
</comment>
<dbReference type="UniPathway" id="UPA00042">
    <property type="reaction ID" value="UER00497"/>
</dbReference>
<dbReference type="PANTHER" id="PTHR30511">
    <property type="entry name" value="ALANINE RACEMASE"/>
    <property type="match status" value="1"/>
</dbReference>
<dbReference type="PRINTS" id="PR00992">
    <property type="entry name" value="ALARACEMASE"/>
</dbReference>
<reference evidence="10" key="1">
    <citation type="submission" date="2016-11" db="EMBL/GenBank/DDBJ databases">
        <authorList>
            <person name="Varghese N."/>
            <person name="Submissions S."/>
        </authorList>
    </citation>
    <scope>NUCLEOTIDE SEQUENCE [LARGE SCALE GENOMIC DNA]</scope>
    <source>
        <strain evidence="10">DSM 22623</strain>
    </source>
</reference>
<dbReference type="RefSeq" id="WP_073316134.1">
    <property type="nucleotide sequence ID" value="NZ_FQYP01000004.1"/>
</dbReference>
<comment type="function">
    <text evidence="5">Catalyzes the interconversion of L-alanine and D-alanine. May also act on other amino acids.</text>
</comment>
<comment type="catalytic activity">
    <reaction evidence="1 5">
        <text>L-alanine = D-alanine</text>
        <dbReference type="Rhea" id="RHEA:20249"/>
        <dbReference type="ChEBI" id="CHEBI:57416"/>
        <dbReference type="ChEBI" id="CHEBI:57972"/>
        <dbReference type="EC" id="5.1.1.1"/>
    </reaction>
</comment>
<accession>A0A1M6FJK1</accession>
<evidence type="ECO:0000256" key="4">
    <source>
        <dbReference type="ARBA" id="ARBA00023235"/>
    </source>
</evidence>
<feature type="domain" description="Alanine racemase C-terminal" evidence="8">
    <location>
        <begin position="243"/>
        <end position="367"/>
    </location>
</feature>
<dbReference type="InterPro" id="IPR011079">
    <property type="entry name" value="Ala_racemase_C"/>
</dbReference>
<dbReference type="STRING" id="570521.SAMN04488508_104323"/>
<dbReference type="FunFam" id="3.20.20.10:FF:000002">
    <property type="entry name" value="Alanine racemase"/>
    <property type="match status" value="1"/>
</dbReference>
<dbReference type="Proteomes" id="UP000184432">
    <property type="component" value="Unassembled WGS sequence"/>
</dbReference>
<dbReference type="SUPFAM" id="SSF51419">
    <property type="entry name" value="PLP-binding barrel"/>
    <property type="match status" value="1"/>
</dbReference>
<dbReference type="GO" id="GO:0030170">
    <property type="term" value="F:pyridoxal phosphate binding"/>
    <property type="evidence" value="ECO:0007669"/>
    <property type="project" value="UniProtKB-UniRule"/>
</dbReference>
<dbReference type="GO" id="GO:0005829">
    <property type="term" value="C:cytosol"/>
    <property type="evidence" value="ECO:0007669"/>
    <property type="project" value="TreeGrafter"/>
</dbReference>
<dbReference type="InterPro" id="IPR029066">
    <property type="entry name" value="PLP-binding_barrel"/>
</dbReference>
<evidence type="ECO:0000256" key="7">
    <source>
        <dbReference type="PIRSR" id="PIRSR600821-52"/>
    </source>
</evidence>
<comment type="cofactor">
    <cofactor evidence="2 5 6">
        <name>pyridoxal 5'-phosphate</name>
        <dbReference type="ChEBI" id="CHEBI:597326"/>
    </cofactor>
</comment>
<keyword evidence="4 5" id="KW-0413">Isomerase</keyword>
<evidence type="ECO:0000256" key="6">
    <source>
        <dbReference type="PIRSR" id="PIRSR600821-50"/>
    </source>
</evidence>
<dbReference type="AlphaFoldDB" id="A0A1M6FJK1"/>
<evidence type="ECO:0000256" key="3">
    <source>
        <dbReference type="ARBA" id="ARBA00022898"/>
    </source>
</evidence>
<keyword evidence="10" id="KW-1185">Reference proteome</keyword>
<evidence type="ECO:0000313" key="9">
    <source>
        <dbReference type="EMBL" id="SHI97901.1"/>
    </source>
</evidence>